<feature type="transmembrane region" description="Helical" evidence="12">
    <location>
        <begin position="21"/>
        <end position="46"/>
    </location>
</feature>
<keyword evidence="15" id="KW-1185">Reference proteome</keyword>
<keyword evidence="8" id="KW-0675">Receptor</keyword>
<keyword evidence="10" id="KW-0807">Transducer</keyword>
<comment type="subcellular location">
    <subcellularLocation>
        <location evidence="1">Cell membrane</location>
        <topology evidence="1">Multi-pass membrane protein</topology>
    </subcellularLocation>
</comment>
<keyword evidence="3 12" id="KW-0812">Transmembrane</keyword>
<evidence type="ECO:0000256" key="6">
    <source>
        <dbReference type="ARBA" id="ARBA00023136"/>
    </source>
</evidence>
<evidence type="ECO:0000256" key="7">
    <source>
        <dbReference type="ARBA" id="ARBA00023157"/>
    </source>
</evidence>
<feature type="region of interest" description="Disordered" evidence="11">
    <location>
        <begin position="466"/>
        <end position="510"/>
    </location>
</feature>
<evidence type="ECO:0000256" key="1">
    <source>
        <dbReference type="ARBA" id="ARBA00004651"/>
    </source>
</evidence>
<evidence type="ECO:0000256" key="2">
    <source>
        <dbReference type="ARBA" id="ARBA00022475"/>
    </source>
</evidence>
<dbReference type="InterPro" id="IPR017452">
    <property type="entry name" value="GPCR_Rhodpsn_7TM"/>
</dbReference>
<dbReference type="Gene3D" id="1.20.1070.10">
    <property type="entry name" value="Rhodopsin 7-helix transmembrane proteins"/>
    <property type="match status" value="1"/>
</dbReference>
<dbReference type="PANTHER" id="PTHR24234">
    <property type="entry name" value="LYSOPHOSPHATIDIC ACID RECEPTOR 5/SPHINGOSYLPHOSPHORYLCHOLINE RECEPTOR"/>
    <property type="match status" value="1"/>
</dbReference>
<accession>A0AAD7WAK6</accession>
<evidence type="ECO:0000256" key="3">
    <source>
        <dbReference type="ARBA" id="ARBA00022692"/>
    </source>
</evidence>
<dbReference type="GO" id="GO:0005886">
    <property type="term" value="C:plasma membrane"/>
    <property type="evidence" value="ECO:0007669"/>
    <property type="project" value="UniProtKB-SubCell"/>
</dbReference>
<evidence type="ECO:0000256" key="9">
    <source>
        <dbReference type="ARBA" id="ARBA00023180"/>
    </source>
</evidence>
<evidence type="ECO:0000256" key="12">
    <source>
        <dbReference type="SAM" id="Phobius"/>
    </source>
</evidence>
<keyword evidence="4 12" id="KW-1133">Transmembrane helix</keyword>
<evidence type="ECO:0000256" key="8">
    <source>
        <dbReference type="ARBA" id="ARBA00023170"/>
    </source>
</evidence>
<dbReference type="CDD" id="cd14982">
    <property type="entry name" value="7tmA_purinoceptor-like"/>
    <property type="match status" value="1"/>
</dbReference>
<dbReference type="Proteomes" id="UP001221898">
    <property type="component" value="Unassembled WGS sequence"/>
</dbReference>
<evidence type="ECO:0000256" key="10">
    <source>
        <dbReference type="ARBA" id="ARBA00023224"/>
    </source>
</evidence>
<sequence>MGIGIMNDSCPENPPETTRCAVFATVYSFVLLVGLPLNVLSLWIILKRHGLRSSNTVLMANLALSDLVLTLSLPLRIYYYATATWPFGAVACIVNSMMFFVNIVSSSVIITFISVDRMLAIAFPLRSRKLRSPRSSGMACAAMWILLISYYLANARGIIKKTYECDGKFCFDMSKWQKNTHIGIAIMILTLLTPTKTPFLHFVLPLITCSQLLFEMGIGIMNDSCPENPPETTSVQLRHHHLHQRGPNAGDCIPSALSEASFSQVFRNGLRGHVDPLNLVLYSKCQRHHQKNLRVRCSQLLFEMGIGIMNDSCPENPPETTSVQLRHHHLHQRGPNAGDCIPSALSEASFSQVFRNGLRGHVDPLNPVLSSKCQRQHQKKYTQILKVQILKRNRNTERSQLLFEMGIGIMNDSCPENPPETTSVQLRHHHLHQRGPNAGDCIPSVLSEASFSQVFRNGLRGHVDPLNPVLSSKCQRQHQKKEGRRDKWRGLSGVPVPSPGLGTLDSSPRL</sequence>
<comment type="caution">
    <text evidence="14">The sequence shown here is derived from an EMBL/GenBank/DDBJ whole genome shotgun (WGS) entry which is preliminary data.</text>
</comment>
<dbReference type="Pfam" id="PF00001">
    <property type="entry name" value="7tm_1"/>
    <property type="match status" value="1"/>
</dbReference>
<dbReference type="GO" id="GO:0004930">
    <property type="term" value="F:G protein-coupled receptor activity"/>
    <property type="evidence" value="ECO:0007669"/>
    <property type="project" value="UniProtKB-KW"/>
</dbReference>
<dbReference type="PANTHER" id="PTHR24234:SF6">
    <property type="entry name" value="LYSOPHOSPHATIDIC ACID RECEPTOR 5"/>
    <property type="match status" value="1"/>
</dbReference>
<dbReference type="GO" id="GO:0048266">
    <property type="term" value="P:behavioral response to pain"/>
    <property type="evidence" value="ECO:0007669"/>
    <property type="project" value="TreeGrafter"/>
</dbReference>
<proteinExistence type="predicted"/>
<evidence type="ECO:0000256" key="4">
    <source>
        <dbReference type="ARBA" id="ARBA00022989"/>
    </source>
</evidence>
<keyword evidence="9" id="KW-0325">Glycoprotein</keyword>
<dbReference type="PROSITE" id="PS50262">
    <property type="entry name" value="G_PROTEIN_RECEP_F1_2"/>
    <property type="match status" value="1"/>
</dbReference>
<name>A0AAD7WAK6_9TELE</name>
<feature type="transmembrane region" description="Helical" evidence="12">
    <location>
        <begin position="58"/>
        <end position="81"/>
    </location>
</feature>
<dbReference type="SUPFAM" id="SSF81321">
    <property type="entry name" value="Family A G protein-coupled receptor-like"/>
    <property type="match status" value="1"/>
</dbReference>
<keyword evidence="2" id="KW-1003">Cell membrane</keyword>
<keyword evidence="6 12" id="KW-0472">Membrane</keyword>
<protein>
    <recommendedName>
        <fullName evidence="13">G-protein coupled receptors family 1 profile domain-containing protein</fullName>
    </recommendedName>
</protein>
<keyword evidence="5" id="KW-0297">G-protein coupled receptor</keyword>
<feature type="domain" description="G-protein coupled receptors family 1 profile" evidence="13">
    <location>
        <begin position="37"/>
        <end position="207"/>
    </location>
</feature>
<evidence type="ECO:0000256" key="5">
    <source>
        <dbReference type="ARBA" id="ARBA00023040"/>
    </source>
</evidence>
<organism evidence="14 15">
    <name type="scientific">Aldrovandia affinis</name>
    <dbReference type="NCBI Taxonomy" id="143900"/>
    <lineage>
        <taxon>Eukaryota</taxon>
        <taxon>Metazoa</taxon>
        <taxon>Chordata</taxon>
        <taxon>Craniata</taxon>
        <taxon>Vertebrata</taxon>
        <taxon>Euteleostomi</taxon>
        <taxon>Actinopterygii</taxon>
        <taxon>Neopterygii</taxon>
        <taxon>Teleostei</taxon>
        <taxon>Notacanthiformes</taxon>
        <taxon>Halosauridae</taxon>
        <taxon>Aldrovandia</taxon>
    </lineage>
</organism>
<evidence type="ECO:0000313" key="14">
    <source>
        <dbReference type="EMBL" id="KAJ8389593.1"/>
    </source>
</evidence>
<dbReference type="EMBL" id="JAINUG010000180">
    <property type="protein sequence ID" value="KAJ8389593.1"/>
    <property type="molecule type" value="Genomic_DNA"/>
</dbReference>
<reference evidence="14" key="1">
    <citation type="journal article" date="2023" name="Science">
        <title>Genome structures resolve the early diversification of teleost fishes.</title>
        <authorList>
            <person name="Parey E."/>
            <person name="Louis A."/>
            <person name="Montfort J."/>
            <person name="Bouchez O."/>
            <person name="Roques C."/>
            <person name="Iampietro C."/>
            <person name="Lluch J."/>
            <person name="Castinel A."/>
            <person name="Donnadieu C."/>
            <person name="Desvignes T."/>
            <person name="Floi Bucao C."/>
            <person name="Jouanno E."/>
            <person name="Wen M."/>
            <person name="Mejri S."/>
            <person name="Dirks R."/>
            <person name="Jansen H."/>
            <person name="Henkel C."/>
            <person name="Chen W.J."/>
            <person name="Zahm M."/>
            <person name="Cabau C."/>
            <person name="Klopp C."/>
            <person name="Thompson A.W."/>
            <person name="Robinson-Rechavi M."/>
            <person name="Braasch I."/>
            <person name="Lecointre G."/>
            <person name="Bobe J."/>
            <person name="Postlethwait J.H."/>
            <person name="Berthelot C."/>
            <person name="Roest Crollius H."/>
            <person name="Guiguen Y."/>
        </authorList>
    </citation>
    <scope>NUCLEOTIDE SEQUENCE</scope>
    <source>
        <strain evidence="14">NC1722</strain>
    </source>
</reference>
<dbReference type="AlphaFoldDB" id="A0AAD7WAK6"/>
<gene>
    <name evidence="14" type="ORF">AAFF_G00118300</name>
</gene>
<keyword evidence="7" id="KW-1015">Disulfide bond</keyword>
<feature type="transmembrane region" description="Helical" evidence="12">
    <location>
        <begin position="87"/>
        <end position="115"/>
    </location>
</feature>
<evidence type="ECO:0000313" key="15">
    <source>
        <dbReference type="Proteomes" id="UP001221898"/>
    </source>
</evidence>
<evidence type="ECO:0000259" key="13">
    <source>
        <dbReference type="PROSITE" id="PS50262"/>
    </source>
</evidence>
<dbReference type="PRINTS" id="PR00237">
    <property type="entry name" value="GPCRRHODOPSN"/>
</dbReference>
<evidence type="ECO:0000256" key="11">
    <source>
        <dbReference type="SAM" id="MobiDB-lite"/>
    </source>
</evidence>
<feature type="transmembrane region" description="Helical" evidence="12">
    <location>
        <begin position="136"/>
        <end position="153"/>
    </location>
</feature>
<dbReference type="InterPro" id="IPR000276">
    <property type="entry name" value="GPCR_Rhodpsn"/>
</dbReference>